<dbReference type="Proteomes" id="UP000095286">
    <property type="component" value="Unplaced"/>
</dbReference>
<accession>A0AC35UDU6</accession>
<dbReference type="WBParaSite" id="RSKR_0001043400.1">
    <property type="protein sequence ID" value="RSKR_0001043400.1"/>
    <property type="gene ID" value="RSKR_0001043400"/>
</dbReference>
<reference evidence="2" key="1">
    <citation type="submission" date="2016-11" db="UniProtKB">
        <authorList>
            <consortium name="WormBaseParasite"/>
        </authorList>
    </citation>
    <scope>IDENTIFICATION</scope>
    <source>
        <strain evidence="2">KR3021</strain>
    </source>
</reference>
<organism evidence="1 2">
    <name type="scientific">Rhabditophanes sp. KR3021</name>
    <dbReference type="NCBI Taxonomy" id="114890"/>
    <lineage>
        <taxon>Eukaryota</taxon>
        <taxon>Metazoa</taxon>
        <taxon>Ecdysozoa</taxon>
        <taxon>Nematoda</taxon>
        <taxon>Chromadorea</taxon>
        <taxon>Rhabditida</taxon>
        <taxon>Tylenchina</taxon>
        <taxon>Panagrolaimomorpha</taxon>
        <taxon>Strongyloidoidea</taxon>
        <taxon>Alloionematidae</taxon>
        <taxon>Rhabditophanes</taxon>
    </lineage>
</organism>
<evidence type="ECO:0000313" key="2">
    <source>
        <dbReference type="WBParaSite" id="RSKR_0001043400.1"/>
    </source>
</evidence>
<protein>
    <submittedName>
        <fullName evidence="2">Estradiol 17-beta-dehydrogenase 12</fullName>
    </submittedName>
</protein>
<name>A0AC35UDU6_9BILA</name>
<proteinExistence type="predicted"/>
<evidence type="ECO:0000313" key="1">
    <source>
        <dbReference type="Proteomes" id="UP000095286"/>
    </source>
</evidence>
<sequence length="313" mass="34693">MDCCDCILKYVGGAAISIVAVYASKVVYRLMYPFFIAQTPNLHRLAGAKYAVITGSTDEIGKAYATQLAQKGFNIVLISRTQSKLETIKKEIEDAAGVEVETIAFDFTNADVKDYERIIFEKLRSLEIGILVNNVGTATDYPEILHKTVDVQKNRDINIMNTLPVTILSQEVLKQMVPRKSGIIINIGSLLGSDLMLGWSVYSSTKKYISHLSGILHKEYSPFGITIQSTCPGLITTNLSKVKGSSTFVPTPSTYVHSALNTVGNIQETAGYFPHQLEFEVIKLLPTFVLDYFMRAENIVAKENHFNSIVLNH</sequence>